<evidence type="ECO:0000313" key="5">
    <source>
        <dbReference type="EMBL" id="RDU25151.1"/>
    </source>
</evidence>
<dbReference type="PROSITE" id="PS50956">
    <property type="entry name" value="HTH_ASNC_2"/>
    <property type="match status" value="1"/>
</dbReference>
<accession>A0A371B017</accession>
<keyword evidence="6" id="KW-1185">Reference proteome</keyword>
<dbReference type="GO" id="GO:0005829">
    <property type="term" value="C:cytosol"/>
    <property type="evidence" value="ECO:0007669"/>
    <property type="project" value="TreeGrafter"/>
</dbReference>
<dbReference type="InterPro" id="IPR019888">
    <property type="entry name" value="Tscrpt_reg_AsnC-like"/>
</dbReference>
<dbReference type="AlphaFoldDB" id="A0A371B017"/>
<dbReference type="EMBL" id="QRCT01000007">
    <property type="protein sequence ID" value="RDU25151.1"/>
    <property type="molecule type" value="Genomic_DNA"/>
</dbReference>
<comment type="caution">
    <text evidence="5">The sequence shown here is derived from an EMBL/GenBank/DDBJ whole genome shotgun (WGS) entry which is preliminary data.</text>
</comment>
<dbReference type="GO" id="GO:0043200">
    <property type="term" value="P:response to amino acid"/>
    <property type="evidence" value="ECO:0007669"/>
    <property type="project" value="TreeGrafter"/>
</dbReference>
<dbReference type="Pfam" id="PF13404">
    <property type="entry name" value="HTH_AsnC-type"/>
    <property type="match status" value="1"/>
</dbReference>
<dbReference type="InterPro" id="IPR000485">
    <property type="entry name" value="AsnC-type_HTH_dom"/>
</dbReference>
<dbReference type="InterPro" id="IPR036388">
    <property type="entry name" value="WH-like_DNA-bd_sf"/>
</dbReference>
<dbReference type="OrthoDB" id="66249at2"/>
<dbReference type="InterPro" id="IPR036390">
    <property type="entry name" value="WH_DNA-bd_sf"/>
</dbReference>
<dbReference type="Pfam" id="PF01037">
    <property type="entry name" value="AsnC_trans_reg"/>
    <property type="match status" value="1"/>
</dbReference>
<reference evidence="5 6" key="1">
    <citation type="submission" date="2018-07" db="EMBL/GenBank/DDBJ databases">
        <title>Anaerosacharophilus polymeroproducens gen. nov. sp. nov., an anaerobic bacterium isolated from salt field.</title>
        <authorList>
            <person name="Kim W."/>
            <person name="Yang S.-H."/>
            <person name="Oh J."/>
            <person name="Lee J.-H."/>
            <person name="Kwon K.K."/>
        </authorList>
    </citation>
    <scope>NUCLEOTIDE SEQUENCE [LARGE SCALE GENOMIC DNA]</scope>
    <source>
        <strain evidence="5 6">MCWD5</strain>
    </source>
</reference>
<dbReference type="PRINTS" id="PR00033">
    <property type="entry name" value="HTHASNC"/>
</dbReference>
<evidence type="ECO:0000259" key="4">
    <source>
        <dbReference type="PROSITE" id="PS50956"/>
    </source>
</evidence>
<keyword evidence="2" id="KW-0238">DNA-binding</keyword>
<name>A0A371B017_9FIRM</name>
<dbReference type="PANTHER" id="PTHR30154:SF55">
    <property type="entry name" value="HTH-TYPE TRANSCRIPTIONAL REGULATOR LRPB"/>
    <property type="match status" value="1"/>
</dbReference>
<sequence length="137" mass="15945">MLDSTDFKILEILQKYGRMQWKEVGKYVHMSGQAVKNRIQSMENLGIIEGYTVKVNLEKMGNKMEAFVMVFMKSTDHIGFRRFLKANASVLEACRISGEGCYILKVQVESYQHLNQFLDELLIWANYKVNITIERVI</sequence>
<dbReference type="PANTHER" id="PTHR30154">
    <property type="entry name" value="LEUCINE-RESPONSIVE REGULATORY PROTEIN"/>
    <property type="match status" value="1"/>
</dbReference>
<dbReference type="GO" id="GO:0043565">
    <property type="term" value="F:sequence-specific DNA binding"/>
    <property type="evidence" value="ECO:0007669"/>
    <property type="project" value="InterPro"/>
</dbReference>
<dbReference type="Gene3D" id="1.10.10.10">
    <property type="entry name" value="Winged helix-like DNA-binding domain superfamily/Winged helix DNA-binding domain"/>
    <property type="match status" value="1"/>
</dbReference>
<dbReference type="RefSeq" id="WP_115480359.1">
    <property type="nucleotide sequence ID" value="NZ_QRCT01000007.1"/>
</dbReference>
<dbReference type="InterPro" id="IPR011008">
    <property type="entry name" value="Dimeric_a/b-barrel"/>
</dbReference>
<dbReference type="SUPFAM" id="SSF46785">
    <property type="entry name" value="Winged helix' DNA-binding domain"/>
    <property type="match status" value="1"/>
</dbReference>
<proteinExistence type="predicted"/>
<evidence type="ECO:0000313" key="6">
    <source>
        <dbReference type="Proteomes" id="UP000255036"/>
    </source>
</evidence>
<dbReference type="SMART" id="SM00344">
    <property type="entry name" value="HTH_ASNC"/>
    <property type="match status" value="1"/>
</dbReference>
<dbReference type="Proteomes" id="UP000255036">
    <property type="component" value="Unassembled WGS sequence"/>
</dbReference>
<evidence type="ECO:0000256" key="1">
    <source>
        <dbReference type="ARBA" id="ARBA00023015"/>
    </source>
</evidence>
<evidence type="ECO:0000256" key="3">
    <source>
        <dbReference type="ARBA" id="ARBA00023163"/>
    </source>
</evidence>
<evidence type="ECO:0000256" key="2">
    <source>
        <dbReference type="ARBA" id="ARBA00023125"/>
    </source>
</evidence>
<feature type="domain" description="HTH asnC-type" evidence="4">
    <location>
        <begin position="2"/>
        <end position="63"/>
    </location>
</feature>
<gene>
    <name evidence="5" type="ORF">DWV06_00765</name>
</gene>
<dbReference type="InterPro" id="IPR019887">
    <property type="entry name" value="Tscrpt_reg_AsnC/Lrp_C"/>
</dbReference>
<keyword evidence="1" id="KW-0805">Transcription regulation</keyword>
<protein>
    <submittedName>
        <fullName evidence="5">Lrp/AsnC family transcriptional regulator</fullName>
    </submittedName>
</protein>
<keyword evidence="3" id="KW-0804">Transcription</keyword>
<organism evidence="5 6">
    <name type="scientific">Anaerosacchariphilus polymeriproducens</name>
    <dbReference type="NCBI Taxonomy" id="1812858"/>
    <lineage>
        <taxon>Bacteria</taxon>
        <taxon>Bacillati</taxon>
        <taxon>Bacillota</taxon>
        <taxon>Clostridia</taxon>
        <taxon>Lachnospirales</taxon>
        <taxon>Lachnospiraceae</taxon>
        <taxon>Anaerosacchariphilus</taxon>
    </lineage>
</organism>
<dbReference type="Gene3D" id="3.30.70.920">
    <property type="match status" value="1"/>
</dbReference>
<dbReference type="SUPFAM" id="SSF54909">
    <property type="entry name" value="Dimeric alpha+beta barrel"/>
    <property type="match status" value="1"/>
</dbReference>